<reference evidence="2" key="1">
    <citation type="submission" date="2023-06" db="EMBL/GenBank/DDBJ databases">
        <authorList>
            <consortium name="Lawrence Berkeley National Laboratory"/>
            <person name="Ahrendt S."/>
            <person name="Sahu N."/>
            <person name="Indic B."/>
            <person name="Wong-Bajracharya J."/>
            <person name="Merenyi Z."/>
            <person name="Ke H.-M."/>
            <person name="Monk M."/>
            <person name="Kocsube S."/>
            <person name="Drula E."/>
            <person name="Lipzen A."/>
            <person name="Balint B."/>
            <person name="Henrissat B."/>
            <person name="Andreopoulos B."/>
            <person name="Martin F.M."/>
            <person name="Harder C.B."/>
            <person name="Rigling D."/>
            <person name="Ford K.L."/>
            <person name="Foster G.D."/>
            <person name="Pangilinan J."/>
            <person name="Papanicolaou A."/>
            <person name="Barry K."/>
            <person name="LaButti K."/>
            <person name="Viragh M."/>
            <person name="Koriabine M."/>
            <person name="Yan M."/>
            <person name="Riley R."/>
            <person name="Champramary S."/>
            <person name="Plett K.L."/>
            <person name="Tsai I.J."/>
            <person name="Slot J."/>
            <person name="Sipos G."/>
            <person name="Plett J."/>
            <person name="Nagy L.G."/>
            <person name="Grigoriev I.V."/>
        </authorList>
    </citation>
    <scope>NUCLEOTIDE SEQUENCE</scope>
    <source>
        <strain evidence="2">FPL87.14</strain>
    </source>
</reference>
<evidence type="ECO:0000256" key="1">
    <source>
        <dbReference type="SAM" id="MobiDB-lite"/>
    </source>
</evidence>
<dbReference type="AlphaFoldDB" id="A0AA39JXM7"/>
<organism evidence="2 3">
    <name type="scientific">Armillaria borealis</name>
    <dbReference type="NCBI Taxonomy" id="47425"/>
    <lineage>
        <taxon>Eukaryota</taxon>
        <taxon>Fungi</taxon>
        <taxon>Dikarya</taxon>
        <taxon>Basidiomycota</taxon>
        <taxon>Agaricomycotina</taxon>
        <taxon>Agaricomycetes</taxon>
        <taxon>Agaricomycetidae</taxon>
        <taxon>Agaricales</taxon>
        <taxon>Marasmiineae</taxon>
        <taxon>Physalacriaceae</taxon>
        <taxon>Armillaria</taxon>
    </lineage>
</organism>
<dbReference type="Proteomes" id="UP001175226">
    <property type="component" value="Unassembled WGS sequence"/>
</dbReference>
<evidence type="ECO:0000313" key="2">
    <source>
        <dbReference type="EMBL" id="KAK0450704.1"/>
    </source>
</evidence>
<feature type="compositionally biased region" description="Acidic residues" evidence="1">
    <location>
        <begin position="209"/>
        <end position="222"/>
    </location>
</feature>
<comment type="caution">
    <text evidence="2">The sequence shown here is derived from an EMBL/GenBank/DDBJ whole genome shotgun (WGS) entry which is preliminary data.</text>
</comment>
<gene>
    <name evidence="2" type="ORF">EV421DRAFT_2015896</name>
</gene>
<feature type="region of interest" description="Disordered" evidence="1">
    <location>
        <begin position="209"/>
        <end position="249"/>
    </location>
</feature>
<proteinExistence type="predicted"/>
<sequence length="474" mass="53006">MSSEISKLFSLARSKLHVSVGSKDNVSLHRWVLIKNSIIQSPPPSTEGALEIDSARPDLDPDYDSDQDVEIEQGSFVFPDVAEESRSSAGHSEARWLDIMLELVSDDDEDSDDFGSGVQVSVLPADDDDDDDAISPLPSPMSSSDDLINPAYFATPMTYPYPYPVPYPPYHPPLISPYHFDSTVDSPISAPYDEPLPYYDLDDVEDLPVPDAIEDTSDDESDAPTTPSLDQSTELTLDPASIPLPTGRSRLRHTDPHVYSDADDSFFKPFEFDALPFSHALFTCTCSRSFAHLHLQYAPRTPPAPVSLFGHTSKTAITPFLPQLRPMHRHRTRIRQRYVRRRRYWTDVLLKAAGQTLDGGNDTDTRKGTGTDADRCGQYGTLASSLWEGLLLKPQFFVRHMGTAKPPFYVPFNVITEAVADKDSVSHSAVVFEYVFMKLHVAMRHINKGGAVDRIALLFIALRQYLQFLFFKET</sequence>
<feature type="region of interest" description="Disordered" evidence="1">
    <location>
        <begin position="41"/>
        <end position="66"/>
    </location>
</feature>
<protein>
    <submittedName>
        <fullName evidence="2">Uncharacterized protein</fullName>
    </submittedName>
</protein>
<evidence type="ECO:0000313" key="3">
    <source>
        <dbReference type="Proteomes" id="UP001175226"/>
    </source>
</evidence>
<feature type="compositionally biased region" description="Polar residues" evidence="1">
    <location>
        <begin position="223"/>
        <end position="235"/>
    </location>
</feature>
<feature type="region of interest" description="Disordered" evidence="1">
    <location>
        <begin position="107"/>
        <end position="146"/>
    </location>
</feature>
<dbReference type="EMBL" id="JAUEPT010000006">
    <property type="protein sequence ID" value="KAK0450704.1"/>
    <property type="molecule type" value="Genomic_DNA"/>
</dbReference>
<name>A0AA39JXM7_9AGAR</name>
<keyword evidence="3" id="KW-1185">Reference proteome</keyword>
<accession>A0AA39JXM7</accession>